<dbReference type="PANTHER" id="PTHR43816">
    <property type="entry name" value="NICOTINAMIDE PHOSPHORIBOSYLTRANSFERASE"/>
    <property type="match status" value="1"/>
</dbReference>
<dbReference type="GO" id="GO:0009435">
    <property type="term" value="P:NAD+ biosynthetic process"/>
    <property type="evidence" value="ECO:0007669"/>
    <property type="project" value="TreeGrafter"/>
</dbReference>
<feature type="non-terminal residue" evidence="2">
    <location>
        <position position="226"/>
    </location>
</feature>
<comment type="caution">
    <text evidence="2">The sequence shown here is derived from an EMBL/GenBank/DDBJ whole genome shotgun (WGS) entry which is preliminary data.</text>
</comment>
<reference evidence="2 3" key="1">
    <citation type="submission" date="2020-02" db="EMBL/GenBank/DDBJ databases">
        <title>Draft genome sequence of Haematococcus lacustris strain NIES-144.</title>
        <authorList>
            <person name="Morimoto D."/>
            <person name="Nakagawa S."/>
            <person name="Yoshida T."/>
            <person name="Sawayama S."/>
        </authorList>
    </citation>
    <scope>NUCLEOTIDE SEQUENCE [LARGE SCALE GENOMIC DNA]</scope>
    <source>
        <strain evidence="2 3">NIES-144</strain>
    </source>
</reference>
<evidence type="ECO:0000313" key="3">
    <source>
        <dbReference type="Proteomes" id="UP000485058"/>
    </source>
</evidence>
<proteinExistence type="predicted"/>
<sequence length="226" mass="25322">MQLLPQAAAHPRCQASGLQRKSVMAAAHIAGVPLSVLTDSYKATHYLQYPKAQKMVAYGEFRVGYAKDDKDTRMVAYGIRYLIENYIAKQWTMQDIENADTFYRSGLHCPMRVNLCSKQAPHQHSAACTLSTATTLPPCTKPAGHADCRTHMAPLYTEFPFPRSIFEQFVKENNGWFPVKIQALPEGTVTHCRVPVYQVRGQAPATTAATAADHHLQQRRLRLHQA</sequence>
<organism evidence="2 3">
    <name type="scientific">Haematococcus lacustris</name>
    <name type="common">Green alga</name>
    <name type="synonym">Haematococcus pluvialis</name>
    <dbReference type="NCBI Taxonomy" id="44745"/>
    <lineage>
        <taxon>Eukaryota</taxon>
        <taxon>Viridiplantae</taxon>
        <taxon>Chlorophyta</taxon>
        <taxon>core chlorophytes</taxon>
        <taxon>Chlorophyceae</taxon>
        <taxon>CS clade</taxon>
        <taxon>Chlamydomonadales</taxon>
        <taxon>Haematococcaceae</taxon>
        <taxon>Haematococcus</taxon>
    </lineage>
</organism>
<accession>A0A699Z6R1</accession>
<name>A0A699Z6R1_HAELA</name>
<keyword evidence="3" id="KW-1185">Reference proteome</keyword>
<evidence type="ECO:0000313" key="2">
    <source>
        <dbReference type="EMBL" id="GFH17265.1"/>
    </source>
</evidence>
<evidence type="ECO:0000259" key="1">
    <source>
        <dbReference type="Pfam" id="PF18127"/>
    </source>
</evidence>
<dbReference type="EMBL" id="BLLF01001121">
    <property type="protein sequence ID" value="GFH17265.1"/>
    <property type="molecule type" value="Genomic_DNA"/>
</dbReference>
<dbReference type="GO" id="GO:0047280">
    <property type="term" value="F:nicotinamide phosphoribosyltransferase activity"/>
    <property type="evidence" value="ECO:0007669"/>
    <property type="project" value="TreeGrafter"/>
</dbReference>
<dbReference type="AlphaFoldDB" id="A0A699Z6R1"/>
<dbReference type="PANTHER" id="PTHR43816:SF1">
    <property type="entry name" value="NICOTINAMIDE PHOSPHORIBOSYLTRANSFERASE"/>
    <property type="match status" value="1"/>
</dbReference>
<protein>
    <recommendedName>
        <fullName evidence="1">Nicotinamide phosphoribosyltransferase N-terminal domain-containing protein</fullName>
    </recommendedName>
</protein>
<feature type="non-terminal residue" evidence="2">
    <location>
        <position position="1"/>
    </location>
</feature>
<dbReference type="InterPro" id="IPR016471">
    <property type="entry name" value="Nicotinamide_PRibTrfase"/>
</dbReference>
<dbReference type="Pfam" id="PF18127">
    <property type="entry name" value="NAMPT_N"/>
    <property type="match status" value="1"/>
</dbReference>
<feature type="domain" description="Nicotinamide phosphoribosyltransferase N-terminal" evidence="1">
    <location>
        <begin position="36"/>
        <end position="105"/>
    </location>
</feature>
<dbReference type="Proteomes" id="UP000485058">
    <property type="component" value="Unassembled WGS sequence"/>
</dbReference>
<dbReference type="InterPro" id="IPR041529">
    <property type="entry name" value="DUF5598"/>
</dbReference>
<gene>
    <name evidence="2" type="ORF">HaLaN_13859</name>
</gene>